<feature type="domain" description="Hcy-binding" evidence="4">
    <location>
        <begin position="1"/>
        <end position="122"/>
    </location>
</feature>
<organism evidence="5 6">
    <name type="scientific">Claviceps africana</name>
    <dbReference type="NCBI Taxonomy" id="83212"/>
    <lineage>
        <taxon>Eukaryota</taxon>
        <taxon>Fungi</taxon>
        <taxon>Dikarya</taxon>
        <taxon>Ascomycota</taxon>
        <taxon>Pezizomycotina</taxon>
        <taxon>Sordariomycetes</taxon>
        <taxon>Hypocreomycetidae</taxon>
        <taxon>Hypocreales</taxon>
        <taxon>Clavicipitaceae</taxon>
        <taxon>Claviceps</taxon>
    </lineage>
</organism>
<dbReference type="InterPro" id="IPR003726">
    <property type="entry name" value="HCY_dom"/>
</dbReference>
<dbReference type="PANTHER" id="PTHR11103:SF10">
    <property type="entry name" value="HOMOCYSTEINE S-METHYLTRANSFERASE 1-RELATED"/>
    <property type="match status" value="1"/>
</dbReference>
<evidence type="ECO:0000259" key="4">
    <source>
        <dbReference type="PROSITE" id="PS50970"/>
    </source>
</evidence>
<name>A0A8K0NEB8_9HYPO</name>
<dbReference type="Pfam" id="PF02574">
    <property type="entry name" value="S-methyl_trans"/>
    <property type="match status" value="1"/>
</dbReference>
<sequence>MTPILILDGGLGTSLEQKYHVRFGPSTPLWSTDAVVTTPHTVLACQADFARVPVDVLLTATYQVSERGFAQTGSGIDRAGIPEMLERAVCIAEAAARQGGSGSGTSVALSLGPYGATMTPSQ</sequence>
<dbReference type="GO" id="GO:0032259">
    <property type="term" value="P:methylation"/>
    <property type="evidence" value="ECO:0007669"/>
    <property type="project" value="UniProtKB-KW"/>
</dbReference>
<dbReference type="GO" id="GO:0008168">
    <property type="term" value="F:methyltransferase activity"/>
    <property type="evidence" value="ECO:0007669"/>
    <property type="project" value="UniProtKB-KW"/>
</dbReference>
<evidence type="ECO:0000256" key="1">
    <source>
        <dbReference type="ARBA" id="ARBA00022603"/>
    </source>
</evidence>
<keyword evidence="2" id="KW-0808">Transferase</keyword>
<accession>A0A8K0NEB8</accession>
<reference evidence="5" key="1">
    <citation type="journal article" date="2020" name="bioRxiv">
        <title>Whole genome comparisons of ergot fungi reveals the divergence and evolution of species within the genus Claviceps are the result of varying mechanisms driving genome evolution and host range expansion.</title>
        <authorList>
            <person name="Wyka S.A."/>
            <person name="Mondo S.J."/>
            <person name="Liu M."/>
            <person name="Dettman J."/>
            <person name="Nalam V."/>
            <person name="Broders K.D."/>
        </authorList>
    </citation>
    <scope>NUCLEOTIDE SEQUENCE</scope>
    <source>
        <strain evidence="5">CCC 489</strain>
    </source>
</reference>
<proteinExistence type="predicted"/>
<dbReference type="Proteomes" id="UP000811619">
    <property type="component" value="Unassembled WGS sequence"/>
</dbReference>
<dbReference type="InterPro" id="IPR036589">
    <property type="entry name" value="HCY_dom_sf"/>
</dbReference>
<evidence type="ECO:0000313" key="6">
    <source>
        <dbReference type="Proteomes" id="UP000811619"/>
    </source>
</evidence>
<dbReference type="EMBL" id="SRPY01001740">
    <property type="protein sequence ID" value="KAG5912585.1"/>
    <property type="molecule type" value="Genomic_DNA"/>
</dbReference>
<evidence type="ECO:0000256" key="2">
    <source>
        <dbReference type="ARBA" id="ARBA00022679"/>
    </source>
</evidence>
<feature type="non-terminal residue" evidence="5">
    <location>
        <position position="122"/>
    </location>
</feature>
<dbReference type="PANTHER" id="PTHR11103">
    <property type="entry name" value="SLR1189 PROTEIN"/>
    <property type="match status" value="1"/>
</dbReference>
<evidence type="ECO:0000313" key="5">
    <source>
        <dbReference type="EMBL" id="KAG5912585.1"/>
    </source>
</evidence>
<comment type="caution">
    <text evidence="3">Lacks conserved residue(s) required for the propagation of feature annotation.</text>
</comment>
<comment type="caution">
    <text evidence="5">The sequence shown here is derived from an EMBL/GenBank/DDBJ whole genome shotgun (WGS) entry which is preliminary data.</text>
</comment>
<gene>
    <name evidence="5" type="ORF">E4U42_002143</name>
</gene>
<dbReference type="AlphaFoldDB" id="A0A8K0NEB8"/>
<dbReference type="Gene3D" id="3.20.20.330">
    <property type="entry name" value="Homocysteine-binding-like domain"/>
    <property type="match status" value="1"/>
</dbReference>
<keyword evidence="6" id="KW-1185">Reference proteome</keyword>
<protein>
    <recommendedName>
        <fullName evidence="4">Hcy-binding domain-containing protein</fullName>
    </recommendedName>
</protein>
<keyword evidence="1" id="KW-0489">Methyltransferase</keyword>
<dbReference type="SUPFAM" id="SSF82282">
    <property type="entry name" value="Homocysteine S-methyltransferase"/>
    <property type="match status" value="1"/>
</dbReference>
<evidence type="ECO:0000256" key="3">
    <source>
        <dbReference type="PROSITE-ProRule" id="PRU00333"/>
    </source>
</evidence>
<dbReference type="OrthoDB" id="4957393at2759"/>
<dbReference type="PROSITE" id="PS50970">
    <property type="entry name" value="HCY"/>
    <property type="match status" value="1"/>
</dbReference>